<evidence type="ECO:0000259" key="2">
    <source>
        <dbReference type="PROSITE" id="PS50887"/>
    </source>
</evidence>
<dbReference type="InterPro" id="IPR029016">
    <property type="entry name" value="GAF-like_dom_sf"/>
</dbReference>
<dbReference type="SUPFAM" id="SSF141868">
    <property type="entry name" value="EAL domain-like"/>
    <property type="match status" value="1"/>
</dbReference>
<gene>
    <name evidence="3" type="ORF">SAMN05421509_104335</name>
</gene>
<dbReference type="PROSITE" id="PS50887">
    <property type="entry name" value="GGDEF"/>
    <property type="match status" value="1"/>
</dbReference>
<dbReference type="SUPFAM" id="SSF55781">
    <property type="entry name" value="GAF domain-like"/>
    <property type="match status" value="2"/>
</dbReference>
<accession>A0A285VLV3</accession>
<dbReference type="PROSITE" id="PS50883">
    <property type="entry name" value="EAL"/>
    <property type="match status" value="1"/>
</dbReference>
<dbReference type="SMART" id="SM00267">
    <property type="entry name" value="GGDEF"/>
    <property type="match status" value="1"/>
</dbReference>
<reference evidence="3 4" key="1">
    <citation type="submission" date="2017-08" db="EMBL/GenBank/DDBJ databases">
        <authorList>
            <person name="de Groot N.N."/>
        </authorList>
    </citation>
    <scope>NUCLEOTIDE SEQUENCE [LARGE SCALE GENOMIC DNA]</scope>
    <source>
        <strain evidence="3 4">USBA 855</strain>
    </source>
</reference>
<dbReference type="Pfam" id="PF00990">
    <property type="entry name" value="GGDEF"/>
    <property type="match status" value="1"/>
</dbReference>
<sequence>MTLKRHEQLRLHALHETGLLDTPPEERFDRLTRIAKQHYQVNTTLFTLIDAKRQWFKSKQNIGIETTPRRHAFCDHTIQQNSIYVVEDAANDPLFHANPLVTGTPFIRFYAGIPVRDPTGFKVGTLCLIDSNPRNASSMDFSILRSLAAILEEEIERVCTDSHAHYDAYTQKMAYAIQRVQDVFLSSEEKTPAYEALLSELLYLTDSQVGFVGEIDDNSHETSHLYITALSSIIPFQSPNISKNLDTRTYIPIDGTDDLLGLPIRTRYAVSRTFESPLTLPSLFPGSYPEIHTYMGIPLHAGNEQIGLIGIANRSEGYPLSLTALLSPLLQTVETLFERKRLHAVDREKNQWLHDAVNIDGLTGLPNRRFLNELFQDELTAARQRRGSISVCFLDLDDFKTINDLQGQAAGDEVLKCVADRLRGAVRHHDVIARLSGDEFLIILRDVEHPRTYRHILDQLHHPMHIQGHVIELSASMGITRFPSDDSDSDLLLRHADQAMYTAKETGKNCYHFFDLESHHSQQERFAIGEQVQHALDNDQLELFYQPKLHYKTGIVSGFECLIRWHHPSGKLVYPGHFLPYIEHTKLDIELGKHVINQAVSTLETFQAQGLPYTISINLSPSHFLNDEFLDHLNTTLSRYDMAFRKRLTLEILESTALDDAGLAASNIKACQALGVQLSLDDFGTGFASLSYLRKFSTNEIKIDRSFILGMLDDPEDEMIVEAIIALSRSFNRRVIAEGVEHRATEEKLIAMGCDMGQGFLYSPALPLDEALDWAACYARP</sequence>
<dbReference type="InterPro" id="IPR000160">
    <property type="entry name" value="GGDEF_dom"/>
</dbReference>
<proteinExistence type="predicted"/>
<name>A0A285VLV3_9GAMM</name>
<dbReference type="Gene3D" id="3.20.20.450">
    <property type="entry name" value="EAL domain"/>
    <property type="match status" value="1"/>
</dbReference>
<dbReference type="Pfam" id="PF01590">
    <property type="entry name" value="GAF"/>
    <property type="match status" value="1"/>
</dbReference>
<dbReference type="Gene3D" id="3.30.450.40">
    <property type="match status" value="1"/>
</dbReference>
<dbReference type="EMBL" id="OBQJ01000004">
    <property type="protein sequence ID" value="SOC55064.1"/>
    <property type="molecule type" value="Genomic_DNA"/>
</dbReference>
<dbReference type="AlphaFoldDB" id="A0A285VLV3"/>
<dbReference type="Proteomes" id="UP000219023">
    <property type="component" value="Unassembled WGS sequence"/>
</dbReference>
<protein>
    <submittedName>
        <fullName evidence="3">Diguanylate cyclase/phosphodiesterase with GAF sensor</fullName>
    </submittedName>
</protein>
<dbReference type="Gene3D" id="3.30.70.270">
    <property type="match status" value="1"/>
</dbReference>
<dbReference type="CDD" id="cd01949">
    <property type="entry name" value="GGDEF"/>
    <property type="match status" value="1"/>
</dbReference>
<dbReference type="InterPro" id="IPR001633">
    <property type="entry name" value="EAL_dom"/>
</dbReference>
<organism evidence="3 4">
    <name type="scientific">Chromohalobacter canadensis</name>
    <dbReference type="NCBI Taxonomy" id="141389"/>
    <lineage>
        <taxon>Bacteria</taxon>
        <taxon>Pseudomonadati</taxon>
        <taxon>Pseudomonadota</taxon>
        <taxon>Gammaproteobacteria</taxon>
        <taxon>Oceanospirillales</taxon>
        <taxon>Halomonadaceae</taxon>
        <taxon>Chromohalobacter</taxon>
    </lineage>
</organism>
<feature type="domain" description="GGDEF" evidence="2">
    <location>
        <begin position="387"/>
        <end position="516"/>
    </location>
</feature>
<dbReference type="InterPro" id="IPR050706">
    <property type="entry name" value="Cyclic-di-GMP_PDE-like"/>
</dbReference>
<feature type="domain" description="EAL" evidence="1">
    <location>
        <begin position="525"/>
        <end position="779"/>
    </location>
</feature>
<evidence type="ECO:0000259" key="1">
    <source>
        <dbReference type="PROSITE" id="PS50883"/>
    </source>
</evidence>
<dbReference type="PANTHER" id="PTHR33121">
    <property type="entry name" value="CYCLIC DI-GMP PHOSPHODIESTERASE PDEF"/>
    <property type="match status" value="1"/>
</dbReference>
<dbReference type="RefSeq" id="WP_097022835.1">
    <property type="nucleotide sequence ID" value="NZ_OBQJ01000004.1"/>
</dbReference>
<dbReference type="Pfam" id="PF00563">
    <property type="entry name" value="EAL"/>
    <property type="match status" value="1"/>
</dbReference>
<dbReference type="PANTHER" id="PTHR33121:SF70">
    <property type="entry name" value="SIGNALING PROTEIN YKOW"/>
    <property type="match status" value="1"/>
</dbReference>
<dbReference type="InterPro" id="IPR035919">
    <property type="entry name" value="EAL_sf"/>
</dbReference>
<dbReference type="NCBIfam" id="TIGR00254">
    <property type="entry name" value="GGDEF"/>
    <property type="match status" value="1"/>
</dbReference>
<dbReference type="SMART" id="SM00052">
    <property type="entry name" value="EAL"/>
    <property type="match status" value="1"/>
</dbReference>
<evidence type="ECO:0000313" key="3">
    <source>
        <dbReference type="EMBL" id="SOC55064.1"/>
    </source>
</evidence>
<dbReference type="GO" id="GO:0071111">
    <property type="term" value="F:cyclic-guanylate-specific phosphodiesterase activity"/>
    <property type="evidence" value="ECO:0007669"/>
    <property type="project" value="InterPro"/>
</dbReference>
<dbReference type="InterPro" id="IPR043128">
    <property type="entry name" value="Rev_trsase/Diguanyl_cyclase"/>
</dbReference>
<evidence type="ECO:0000313" key="4">
    <source>
        <dbReference type="Proteomes" id="UP000219023"/>
    </source>
</evidence>
<dbReference type="SUPFAM" id="SSF55073">
    <property type="entry name" value="Nucleotide cyclase"/>
    <property type="match status" value="1"/>
</dbReference>
<dbReference type="CDD" id="cd01948">
    <property type="entry name" value="EAL"/>
    <property type="match status" value="1"/>
</dbReference>
<dbReference type="InterPro" id="IPR003018">
    <property type="entry name" value="GAF"/>
</dbReference>
<dbReference type="OrthoDB" id="6597954at2"/>
<dbReference type="InterPro" id="IPR029787">
    <property type="entry name" value="Nucleotide_cyclase"/>
</dbReference>